<protein>
    <submittedName>
        <fullName evidence="1">Uncharacterized protein</fullName>
    </submittedName>
</protein>
<sequence>MMIGSVIIVGLLLTAILFRIDKNQHQEEHLTLKPFAAFAKQQQFTTMQISGSLN</sequence>
<dbReference type="Proteomes" id="UP000831787">
    <property type="component" value="Chromosome"/>
</dbReference>
<proteinExistence type="predicted"/>
<gene>
    <name evidence="1" type="ORF">MUN89_02585</name>
</gene>
<reference evidence="1 2" key="1">
    <citation type="submission" date="2022-04" db="EMBL/GenBank/DDBJ databases">
        <title>Halobacillus sp. isolated from saltern.</title>
        <authorList>
            <person name="Won M."/>
            <person name="Lee C.-M."/>
            <person name="Woen H.-Y."/>
            <person name="Kwon S.-W."/>
        </authorList>
    </citation>
    <scope>NUCLEOTIDE SEQUENCE [LARGE SCALE GENOMIC DNA]</scope>
    <source>
        <strain evidence="1 2">SSBR10-3</strain>
    </source>
</reference>
<organism evidence="1 2">
    <name type="scientific">Halobacillus salinarum</name>
    <dbReference type="NCBI Taxonomy" id="2932257"/>
    <lineage>
        <taxon>Bacteria</taxon>
        <taxon>Bacillati</taxon>
        <taxon>Bacillota</taxon>
        <taxon>Bacilli</taxon>
        <taxon>Bacillales</taxon>
        <taxon>Bacillaceae</taxon>
        <taxon>Halobacillus</taxon>
    </lineage>
</organism>
<evidence type="ECO:0000313" key="1">
    <source>
        <dbReference type="EMBL" id="UOQ44860.1"/>
    </source>
</evidence>
<accession>A0ABY4EK54</accession>
<dbReference type="EMBL" id="CP095073">
    <property type="protein sequence ID" value="UOQ44860.1"/>
    <property type="molecule type" value="Genomic_DNA"/>
</dbReference>
<evidence type="ECO:0000313" key="2">
    <source>
        <dbReference type="Proteomes" id="UP000831787"/>
    </source>
</evidence>
<dbReference type="RefSeq" id="WP_244711148.1">
    <property type="nucleotide sequence ID" value="NZ_CP095073.1"/>
</dbReference>
<name>A0ABY4EK54_9BACI</name>
<keyword evidence="2" id="KW-1185">Reference proteome</keyword>